<organism evidence="5 6">
    <name type="scientific">Oryzias latipes</name>
    <name type="common">Japanese rice fish</name>
    <name type="synonym">Japanese killifish</name>
    <dbReference type="NCBI Taxonomy" id="8090"/>
    <lineage>
        <taxon>Eukaryota</taxon>
        <taxon>Metazoa</taxon>
        <taxon>Chordata</taxon>
        <taxon>Craniata</taxon>
        <taxon>Vertebrata</taxon>
        <taxon>Euteleostomi</taxon>
        <taxon>Actinopterygii</taxon>
        <taxon>Neopterygii</taxon>
        <taxon>Teleostei</taxon>
        <taxon>Neoteleostei</taxon>
        <taxon>Acanthomorphata</taxon>
        <taxon>Ovalentaria</taxon>
        <taxon>Atherinomorphae</taxon>
        <taxon>Beloniformes</taxon>
        <taxon>Adrianichthyidae</taxon>
        <taxon>Oryziinae</taxon>
        <taxon>Oryzias</taxon>
    </lineage>
</organism>
<proteinExistence type="predicted"/>
<feature type="compositionally biased region" description="Polar residues" evidence="2">
    <location>
        <begin position="338"/>
        <end position="348"/>
    </location>
</feature>
<keyword evidence="1" id="KW-0479">Metal-binding</keyword>
<sequence length="431" mass="48511">MHYLYNSQEFFLRLSFVIVRRCPSKAHVSNSGPWVTFGPQCDCNCPTNSFQIVSQSVSSSGFQHLSLYSSVAMTERTGQTPDSADPEGLRLAVSQQGIMLGRQADALSQMSAAQQELFHLLDNITQTLHELTGQFSHAAAAAPQATVDLTPSAPGPSSASENIRLQPEPFLGDVETCGGFLLQCQLIFQQAPRYYQTDHSRITLIINSLRNRALHWAQAFLAANPITHLTYDRFLSEFRLIFDQPRKREEATRRLLELKQRNRLVSDHVIDFRILAVEAGWPDVALKGIFYQTLNEHIKDHLCSQPEARSFEELVSAALRSDVRLRERQKERPHTPHRSNANPPVSNKSPDEPMQIGHSKLTEEERRKWREEGACFYCGAQGHLVSSCPRRGGGPLPSVLVKTFYLFLSSFVSTFMFMILTLSLILGLNRA</sequence>
<evidence type="ECO:0000313" key="6">
    <source>
        <dbReference type="Proteomes" id="UP000265200"/>
    </source>
</evidence>
<dbReference type="GO" id="GO:0008270">
    <property type="term" value="F:zinc ion binding"/>
    <property type="evidence" value="ECO:0007669"/>
    <property type="project" value="UniProtKB-KW"/>
</dbReference>
<accession>A0A3P9JSQ4</accession>
<dbReference type="SUPFAM" id="SSF57756">
    <property type="entry name" value="Retrovirus zinc finger-like domains"/>
    <property type="match status" value="1"/>
</dbReference>
<dbReference type="Ensembl" id="ENSORLT00015029275.1">
    <property type="protein sequence ID" value="ENSORLP00015034977.1"/>
    <property type="gene ID" value="ENSORLG00015021262.1"/>
</dbReference>
<dbReference type="InterPro" id="IPR001878">
    <property type="entry name" value="Znf_CCHC"/>
</dbReference>
<feature type="domain" description="CCHC-type" evidence="4">
    <location>
        <begin position="375"/>
        <end position="390"/>
    </location>
</feature>
<reference evidence="5 6" key="2">
    <citation type="submission" date="2017-04" db="EMBL/GenBank/DDBJ databases">
        <title>CpG methylation of centromeres and impact of large insertions on vertebrate speciation.</title>
        <authorList>
            <person name="Ichikawa K."/>
            <person name="Yoshimura J."/>
            <person name="Morishita S."/>
        </authorList>
    </citation>
    <scope>NUCLEOTIDE SEQUENCE</scope>
    <source>
        <strain evidence="5 6">HSOK</strain>
    </source>
</reference>
<dbReference type="AlphaFoldDB" id="A0A3P9JSQ4"/>
<dbReference type="Proteomes" id="UP000265200">
    <property type="component" value="Chromosome 19"/>
</dbReference>
<protein>
    <recommendedName>
        <fullName evidence="4">CCHC-type domain-containing protein</fullName>
    </recommendedName>
</protein>
<name>A0A3P9JSQ4_ORYLA</name>
<dbReference type="InterPro" id="IPR045358">
    <property type="entry name" value="Ty3_capsid"/>
</dbReference>
<dbReference type="PANTHER" id="PTHR15503:SF36">
    <property type="entry name" value="RETROTRANSPOSON GAG-LIKE PROTEIN 5"/>
    <property type="match status" value="1"/>
</dbReference>
<feature type="region of interest" description="Disordered" evidence="2">
    <location>
        <begin position="325"/>
        <end position="355"/>
    </location>
</feature>
<reference key="1">
    <citation type="journal article" date="2007" name="Nature">
        <title>The medaka draft genome and insights into vertebrate genome evolution.</title>
        <authorList>
            <person name="Kasahara M."/>
            <person name="Naruse K."/>
            <person name="Sasaki S."/>
            <person name="Nakatani Y."/>
            <person name="Qu W."/>
            <person name="Ahsan B."/>
            <person name="Yamada T."/>
            <person name="Nagayasu Y."/>
            <person name="Doi K."/>
            <person name="Kasai Y."/>
            <person name="Jindo T."/>
            <person name="Kobayashi D."/>
            <person name="Shimada A."/>
            <person name="Toyoda A."/>
            <person name="Kuroki Y."/>
            <person name="Fujiyama A."/>
            <person name="Sasaki T."/>
            <person name="Shimizu A."/>
            <person name="Asakawa S."/>
            <person name="Shimizu N."/>
            <person name="Hashimoto S."/>
            <person name="Yang J."/>
            <person name="Lee Y."/>
            <person name="Matsushima K."/>
            <person name="Sugano S."/>
            <person name="Sakaizumi M."/>
            <person name="Narita T."/>
            <person name="Ohishi K."/>
            <person name="Haga S."/>
            <person name="Ohta F."/>
            <person name="Nomoto H."/>
            <person name="Nogata K."/>
            <person name="Morishita T."/>
            <person name="Endo T."/>
            <person name="Shin-I T."/>
            <person name="Takeda H."/>
            <person name="Morishita S."/>
            <person name="Kohara Y."/>
        </authorList>
    </citation>
    <scope>NUCLEOTIDE SEQUENCE [LARGE SCALE GENOMIC DNA]</scope>
    <source>
        <strain>Hd-rR</strain>
    </source>
</reference>
<evidence type="ECO:0000256" key="2">
    <source>
        <dbReference type="SAM" id="MobiDB-lite"/>
    </source>
</evidence>
<keyword evidence="1" id="KW-0862">Zinc</keyword>
<dbReference type="PROSITE" id="PS50158">
    <property type="entry name" value="ZF_CCHC"/>
    <property type="match status" value="1"/>
</dbReference>
<dbReference type="PANTHER" id="PTHR15503">
    <property type="entry name" value="LDOC1 RELATED"/>
    <property type="match status" value="1"/>
</dbReference>
<evidence type="ECO:0000256" key="3">
    <source>
        <dbReference type="SAM" id="Phobius"/>
    </source>
</evidence>
<dbReference type="InterPro" id="IPR036875">
    <property type="entry name" value="Znf_CCHC_sf"/>
</dbReference>
<dbReference type="Gene3D" id="4.10.60.10">
    <property type="entry name" value="Zinc finger, CCHC-type"/>
    <property type="match status" value="1"/>
</dbReference>
<keyword evidence="3" id="KW-0472">Membrane</keyword>
<dbReference type="InterPro" id="IPR032567">
    <property type="entry name" value="RTL1-rel"/>
</dbReference>
<feature type="transmembrane region" description="Helical" evidence="3">
    <location>
        <begin position="404"/>
        <end position="428"/>
    </location>
</feature>
<dbReference type="Pfam" id="PF19259">
    <property type="entry name" value="Ty3_capsid"/>
    <property type="match status" value="1"/>
</dbReference>
<evidence type="ECO:0000313" key="5">
    <source>
        <dbReference type="Ensembl" id="ENSORLP00015034977.1"/>
    </source>
</evidence>
<keyword evidence="1" id="KW-0863">Zinc-finger</keyword>
<evidence type="ECO:0000256" key="1">
    <source>
        <dbReference type="PROSITE-ProRule" id="PRU00047"/>
    </source>
</evidence>
<keyword evidence="3" id="KW-1133">Transmembrane helix</keyword>
<keyword evidence="3" id="KW-0812">Transmembrane</keyword>
<reference evidence="5" key="4">
    <citation type="submission" date="2025-09" db="UniProtKB">
        <authorList>
            <consortium name="Ensembl"/>
        </authorList>
    </citation>
    <scope>IDENTIFICATION</scope>
    <source>
        <strain evidence="5">HSOK</strain>
    </source>
</reference>
<dbReference type="GO" id="GO:0003676">
    <property type="term" value="F:nucleic acid binding"/>
    <property type="evidence" value="ECO:0007669"/>
    <property type="project" value="InterPro"/>
</dbReference>
<feature type="compositionally biased region" description="Basic and acidic residues" evidence="2">
    <location>
        <begin position="325"/>
        <end position="334"/>
    </location>
</feature>
<evidence type="ECO:0000259" key="4">
    <source>
        <dbReference type="PROSITE" id="PS50158"/>
    </source>
</evidence>
<reference evidence="5" key="3">
    <citation type="submission" date="2025-08" db="UniProtKB">
        <authorList>
            <consortium name="Ensembl"/>
        </authorList>
    </citation>
    <scope>IDENTIFICATION</scope>
    <source>
        <strain evidence="5">HSOK</strain>
    </source>
</reference>